<sequence length="445" mass="49606">MVTENKLKKIAKEVLRISKVAESEVLLLVGEHGLTRFANNQIHQNVAWEDVGISVRIINNKKIGVASGNSFKQTDLNNVVERASQLSKLQKEDPNYICLPEAKKIDRIKESVYDSKPEERAEAVDIIIRKAKDNNIIASGAFDSSTTEIAVANSRGVWAYHAASSSDLSTIILGADSTGFASKLGRKPEQINAEEVANKAIQKVLEGKNPQEVKPSEWDVILEPQAVNEMMTFFSWLGPNPRIYFEQASNLSGKVGKKIFGSNITIIDDPLNKSTFQMPFDFEGYPKKRLEIVKNGILKSLVYDSYYANKYKKENSGHALPAPNTNGPMPFHLVIAPGKKSLDEMIKNVKKGLLVTRLWYVRVLNPRSLNITGMTRDGTFIIRNGEIIGAAKNLRFNQSIPEALNNVVEIGRDLELLSSFESEIGTNRMPSLHIKNWNFTSGTEF</sequence>
<dbReference type="InterPro" id="IPR036059">
    <property type="entry name" value="TldD/PmbA_sf"/>
</dbReference>
<reference evidence="5 6" key="1">
    <citation type="journal article" date="2016" name="Nat. Commun.">
        <title>Thousands of microbial genomes shed light on interconnected biogeochemical processes in an aquifer system.</title>
        <authorList>
            <person name="Anantharaman K."/>
            <person name="Brown C.T."/>
            <person name="Hug L.A."/>
            <person name="Sharon I."/>
            <person name="Castelle C.J."/>
            <person name="Probst A.J."/>
            <person name="Thomas B.C."/>
            <person name="Singh A."/>
            <person name="Wilkins M.J."/>
            <person name="Karaoz U."/>
            <person name="Brodie E.L."/>
            <person name="Williams K.H."/>
            <person name="Hubbard S.S."/>
            <person name="Banfield J.F."/>
        </authorList>
    </citation>
    <scope>NUCLEOTIDE SEQUENCE [LARGE SCALE GENOMIC DNA]</scope>
</reference>
<dbReference type="InterPro" id="IPR002510">
    <property type="entry name" value="Metalloprtase-TldD/E_N"/>
</dbReference>
<organism evidence="5 6">
    <name type="scientific">Candidatus Woesebacteria bacterium RIFCSPHIGHO2_01_FULL_39_28</name>
    <dbReference type="NCBI Taxonomy" id="1802496"/>
    <lineage>
        <taxon>Bacteria</taxon>
        <taxon>Candidatus Woeseibacteriota</taxon>
    </lineage>
</organism>
<proteinExistence type="inferred from homology"/>
<feature type="domain" description="Metalloprotease TldD/E central" evidence="4">
    <location>
        <begin position="114"/>
        <end position="205"/>
    </location>
</feature>
<evidence type="ECO:0000259" key="3">
    <source>
        <dbReference type="Pfam" id="PF19289"/>
    </source>
</evidence>
<evidence type="ECO:0000259" key="2">
    <source>
        <dbReference type="Pfam" id="PF01523"/>
    </source>
</evidence>
<dbReference type="Pfam" id="PF01523">
    <property type="entry name" value="PmbA_TldD_1st"/>
    <property type="match status" value="1"/>
</dbReference>
<protein>
    <recommendedName>
        <fullName evidence="7">Peptidase C69</fullName>
    </recommendedName>
</protein>
<dbReference type="Pfam" id="PF19290">
    <property type="entry name" value="PmbA_TldD_2nd"/>
    <property type="match status" value="1"/>
</dbReference>
<dbReference type="Pfam" id="PF19289">
    <property type="entry name" value="PmbA_TldD_3rd"/>
    <property type="match status" value="1"/>
</dbReference>
<dbReference type="Gene3D" id="3.30.2290.10">
    <property type="entry name" value="PmbA/TldD superfamily"/>
    <property type="match status" value="1"/>
</dbReference>
<dbReference type="PANTHER" id="PTHR43666:SF1">
    <property type="entry name" value="CONSERVED PROTEIN"/>
    <property type="match status" value="1"/>
</dbReference>
<dbReference type="EMBL" id="MGGI01000028">
    <property type="protein sequence ID" value="OGM24546.1"/>
    <property type="molecule type" value="Genomic_DNA"/>
</dbReference>
<evidence type="ECO:0000256" key="1">
    <source>
        <dbReference type="ARBA" id="ARBA00005836"/>
    </source>
</evidence>
<evidence type="ECO:0000313" key="6">
    <source>
        <dbReference type="Proteomes" id="UP000178851"/>
    </source>
</evidence>
<comment type="caution">
    <text evidence="5">The sequence shown here is derived from an EMBL/GenBank/DDBJ whole genome shotgun (WGS) entry which is preliminary data.</text>
</comment>
<evidence type="ECO:0008006" key="7">
    <source>
        <dbReference type="Google" id="ProtNLM"/>
    </source>
</evidence>
<feature type="domain" description="Metalloprotease TldD/E C-terminal" evidence="3">
    <location>
        <begin position="217"/>
        <end position="440"/>
    </location>
</feature>
<accession>A0A1F7YB31</accession>
<dbReference type="Proteomes" id="UP000178851">
    <property type="component" value="Unassembled WGS sequence"/>
</dbReference>
<dbReference type="SUPFAM" id="SSF111283">
    <property type="entry name" value="Putative modulator of DNA gyrase, PmbA/TldD"/>
    <property type="match status" value="1"/>
</dbReference>
<dbReference type="InterPro" id="IPR035068">
    <property type="entry name" value="TldD/PmbA_N"/>
</dbReference>
<dbReference type="GO" id="GO:0008237">
    <property type="term" value="F:metallopeptidase activity"/>
    <property type="evidence" value="ECO:0007669"/>
    <property type="project" value="InterPro"/>
</dbReference>
<dbReference type="InterPro" id="IPR045570">
    <property type="entry name" value="Metalloprtase-TldD/E_cen_dom"/>
</dbReference>
<feature type="domain" description="Metalloprotease TldD/E N-terminal" evidence="2">
    <location>
        <begin position="24"/>
        <end position="85"/>
    </location>
</feature>
<dbReference type="InterPro" id="IPR045569">
    <property type="entry name" value="Metalloprtase-TldD/E_C"/>
</dbReference>
<evidence type="ECO:0000313" key="5">
    <source>
        <dbReference type="EMBL" id="OGM24546.1"/>
    </source>
</evidence>
<gene>
    <name evidence="5" type="ORF">A2627_02055</name>
</gene>
<dbReference type="GO" id="GO:0006508">
    <property type="term" value="P:proteolysis"/>
    <property type="evidence" value="ECO:0007669"/>
    <property type="project" value="InterPro"/>
</dbReference>
<evidence type="ECO:0000259" key="4">
    <source>
        <dbReference type="Pfam" id="PF19290"/>
    </source>
</evidence>
<dbReference type="AlphaFoldDB" id="A0A1F7YB31"/>
<dbReference type="PANTHER" id="PTHR43666">
    <property type="entry name" value="TLDD PROTEIN"/>
    <property type="match status" value="1"/>
</dbReference>
<comment type="similarity">
    <text evidence="1">Belongs to the peptidase U62 family.</text>
</comment>
<name>A0A1F7YB31_9BACT</name>